<dbReference type="PANTHER" id="PTHR31635:SF196">
    <property type="entry name" value="REVERSE TRANSCRIPTASE DOMAIN-CONTAINING PROTEIN-RELATED"/>
    <property type="match status" value="1"/>
</dbReference>
<dbReference type="Proteomes" id="UP000558488">
    <property type="component" value="Unassembled WGS sequence"/>
</dbReference>
<name>A0A7J8A8U7_PIPKU</name>
<organism evidence="1 2">
    <name type="scientific">Pipistrellus kuhlii</name>
    <name type="common">Kuhl's pipistrelle</name>
    <dbReference type="NCBI Taxonomy" id="59472"/>
    <lineage>
        <taxon>Eukaryota</taxon>
        <taxon>Metazoa</taxon>
        <taxon>Chordata</taxon>
        <taxon>Craniata</taxon>
        <taxon>Vertebrata</taxon>
        <taxon>Euteleostomi</taxon>
        <taxon>Mammalia</taxon>
        <taxon>Eutheria</taxon>
        <taxon>Laurasiatheria</taxon>
        <taxon>Chiroptera</taxon>
        <taxon>Yangochiroptera</taxon>
        <taxon>Vespertilionidae</taxon>
        <taxon>Pipistrellus</taxon>
    </lineage>
</organism>
<protein>
    <submittedName>
        <fullName evidence="1">Uncharacterized protein</fullName>
    </submittedName>
</protein>
<gene>
    <name evidence="1" type="ORF">mPipKuh1_008942</name>
</gene>
<keyword evidence="2" id="KW-1185">Reference proteome</keyword>
<evidence type="ECO:0000313" key="1">
    <source>
        <dbReference type="EMBL" id="KAF6382586.1"/>
    </source>
</evidence>
<reference evidence="1 2" key="1">
    <citation type="journal article" date="2020" name="Nature">
        <title>Six reference-quality genomes reveal evolution of bat adaptations.</title>
        <authorList>
            <person name="Jebb D."/>
            <person name="Huang Z."/>
            <person name="Pippel M."/>
            <person name="Hughes G.M."/>
            <person name="Lavrichenko K."/>
            <person name="Devanna P."/>
            <person name="Winkler S."/>
            <person name="Jermiin L.S."/>
            <person name="Skirmuntt E.C."/>
            <person name="Katzourakis A."/>
            <person name="Burkitt-Gray L."/>
            <person name="Ray D.A."/>
            <person name="Sullivan K.A.M."/>
            <person name="Roscito J.G."/>
            <person name="Kirilenko B.M."/>
            <person name="Davalos L.M."/>
            <person name="Corthals A.P."/>
            <person name="Power M.L."/>
            <person name="Jones G."/>
            <person name="Ransome R.D."/>
            <person name="Dechmann D.K.N."/>
            <person name="Locatelli A.G."/>
            <person name="Puechmaille S.J."/>
            <person name="Fedrigo O."/>
            <person name="Jarvis E.D."/>
            <person name="Hiller M."/>
            <person name="Vernes S.C."/>
            <person name="Myers E.W."/>
            <person name="Teeling E.C."/>
        </authorList>
    </citation>
    <scope>NUCLEOTIDE SEQUENCE [LARGE SCALE GENOMIC DNA]</scope>
    <source>
        <strain evidence="1">MPipKuh1</strain>
        <tissue evidence="1">Flight muscle</tissue>
    </source>
</reference>
<sequence>MILYKENPKDSIKKLLDLINEFGNVVGHKINAKKSRAVLYINNELTERETKKAIPFANAPKKLRYLGINLTKEVKDLYSKNYRTLKKETEEYINRWKNIPCSWIGRINIIKMSVLPKAIYRFNALPIKIPMPYFTDLERTSQKFIWNKKRHQIAAAILREKKSK</sequence>
<dbReference type="AlphaFoldDB" id="A0A7J8A8U7"/>
<dbReference type="PANTHER" id="PTHR31635">
    <property type="entry name" value="REVERSE TRANSCRIPTASE DOMAIN-CONTAINING PROTEIN-RELATED"/>
    <property type="match status" value="1"/>
</dbReference>
<proteinExistence type="predicted"/>
<comment type="caution">
    <text evidence="1">The sequence shown here is derived from an EMBL/GenBank/DDBJ whole genome shotgun (WGS) entry which is preliminary data.</text>
</comment>
<accession>A0A7J8A8U7</accession>
<dbReference type="EMBL" id="JACAGB010000002">
    <property type="protein sequence ID" value="KAF6382586.1"/>
    <property type="molecule type" value="Genomic_DNA"/>
</dbReference>
<evidence type="ECO:0000313" key="2">
    <source>
        <dbReference type="Proteomes" id="UP000558488"/>
    </source>
</evidence>